<comment type="caution">
    <text evidence="2">The sequence shown here is derived from an EMBL/GenBank/DDBJ whole genome shotgun (WGS) entry which is preliminary data.</text>
</comment>
<dbReference type="EMBL" id="CACTIH010005314">
    <property type="protein sequence ID" value="CAA2991217.1"/>
    <property type="molecule type" value="Genomic_DNA"/>
</dbReference>
<gene>
    <name evidence="2" type="ORF">OLEA9_A089727</name>
</gene>
<feature type="non-terminal residue" evidence="2">
    <location>
        <position position="1"/>
    </location>
</feature>
<feature type="compositionally biased region" description="Basic and acidic residues" evidence="1">
    <location>
        <begin position="103"/>
        <end position="115"/>
    </location>
</feature>
<dbReference type="AlphaFoldDB" id="A0A8S0SG82"/>
<evidence type="ECO:0000313" key="2">
    <source>
        <dbReference type="EMBL" id="CAA2991217.1"/>
    </source>
</evidence>
<organism evidence="2 3">
    <name type="scientific">Olea europaea subsp. europaea</name>
    <dbReference type="NCBI Taxonomy" id="158383"/>
    <lineage>
        <taxon>Eukaryota</taxon>
        <taxon>Viridiplantae</taxon>
        <taxon>Streptophyta</taxon>
        <taxon>Embryophyta</taxon>
        <taxon>Tracheophyta</taxon>
        <taxon>Spermatophyta</taxon>
        <taxon>Magnoliopsida</taxon>
        <taxon>eudicotyledons</taxon>
        <taxon>Gunneridae</taxon>
        <taxon>Pentapetalae</taxon>
        <taxon>asterids</taxon>
        <taxon>lamiids</taxon>
        <taxon>Lamiales</taxon>
        <taxon>Oleaceae</taxon>
        <taxon>Oleeae</taxon>
        <taxon>Olea</taxon>
    </lineage>
</organism>
<protein>
    <submittedName>
        <fullName evidence="2">Uncharacterized protein</fullName>
    </submittedName>
</protein>
<accession>A0A8S0SG82</accession>
<dbReference type="Gramene" id="OE9A089727T1">
    <property type="protein sequence ID" value="OE9A089727C1"/>
    <property type="gene ID" value="OE9A089727"/>
</dbReference>
<evidence type="ECO:0000256" key="1">
    <source>
        <dbReference type="SAM" id="MobiDB-lite"/>
    </source>
</evidence>
<feature type="compositionally biased region" description="Basic and acidic residues" evidence="1">
    <location>
        <begin position="41"/>
        <end position="52"/>
    </location>
</feature>
<keyword evidence="3" id="KW-1185">Reference proteome</keyword>
<dbReference type="Proteomes" id="UP000594638">
    <property type="component" value="Unassembled WGS sequence"/>
</dbReference>
<reference evidence="2 3" key="1">
    <citation type="submission" date="2019-12" db="EMBL/GenBank/DDBJ databases">
        <authorList>
            <person name="Alioto T."/>
            <person name="Alioto T."/>
            <person name="Gomez Garrido J."/>
        </authorList>
    </citation>
    <scope>NUCLEOTIDE SEQUENCE [LARGE SCALE GENOMIC DNA]</scope>
</reference>
<evidence type="ECO:0000313" key="3">
    <source>
        <dbReference type="Proteomes" id="UP000594638"/>
    </source>
</evidence>
<sequence>SGLATGTVYRVANSDARHVFVRHIGQTPASLTQTPASSVKIKREAREDDRGKGNNCGDCQQLRADHSLRQMRRTIAENHWLDPVAPRHEVPAMRCGHCAQHVADHGNDPQRRETPGRSPVSAYGADPQVVSDGRCLNWGICRDAWPDHRLQSPRCRRRNHHIGSQSGVIVSQLQRAAVNLGH</sequence>
<name>A0A8S0SG82_OLEEU</name>
<feature type="compositionally biased region" description="Polar residues" evidence="1">
    <location>
        <begin position="28"/>
        <end position="37"/>
    </location>
</feature>
<feature type="region of interest" description="Disordered" evidence="1">
    <location>
        <begin position="28"/>
        <end position="58"/>
    </location>
</feature>
<feature type="region of interest" description="Disordered" evidence="1">
    <location>
        <begin position="103"/>
        <end position="126"/>
    </location>
</feature>
<proteinExistence type="predicted"/>